<sequence>MMIYAVEEYQYEIILTILKLARKLPLDQNRMNLIEYQ</sequence>
<evidence type="ECO:0000313" key="1">
    <source>
        <dbReference type="EMBL" id="SVE39334.1"/>
    </source>
</evidence>
<protein>
    <submittedName>
        <fullName evidence="1">Uncharacterized protein</fullName>
    </submittedName>
</protein>
<organism evidence="1">
    <name type="scientific">marine metagenome</name>
    <dbReference type="NCBI Taxonomy" id="408172"/>
    <lineage>
        <taxon>unclassified sequences</taxon>
        <taxon>metagenomes</taxon>
        <taxon>ecological metagenomes</taxon>
    </lineage>
</organism>
<dbReference type="EMBL" id="UINC01214209">
    <property type="protein sequence ID" value="SVE39334.1"/>
    <property type="molecule type" value="Genomic_DNA"/>
</dbReference>
<name>A0A383D4V4_9ZZZZ</name>
<reference evidence="1" key="1">
    <citation type="submission" date="2018-05" db="EMBL/GenBank/DDBJ databases">
        <authorList>
            <person name="Lanie J.A."/>
            <person name="Ng W.-L."/>
            <person name="Kazmierczak K.M."/>
            <person name="Andrzejewski T.M."/>
            <person name="Davidsen T.M."/>
            <person name="Wayne K.J."/>
            <person name="Tettelin H."/>
            <person name="Glass J.I."/>
            <person name="Rusch D."/>
            <person name="Podicherti R."/>
            <person name="Tsui H.-C.T."/>
            <person name="Winkler M.E."/>
        </authorList>
    </citation>
    <scope>NUCLEOTIDE SEQUENCE</scope>
</reference>
<dbReference type="AlphaFoldDB" id="A0A383D4V4"/>
<accession>A0A383D4V4</accession>
<gene>
    <name evidence="1" type="ORF">METZ01_LOCUS492188</name>
</gene>
<proteinExistence type="predicted"/>